<reference evidence="1" key="1">
    <citation type="submission" date="2022-11" db="UniProtKB">
        <authorList>
            <consortium name="EnsemblMetazoa"/>
        </authorList>
    </citation>
    <scope>IDENTIFICATION</scope>
</reference>
<evidence type="ECO:0000313" key="2">
    <source>
        <dbReference type="Proteomes" id="UP000887567"/>
    </source>
</evidence>
<dbReference type="InterPro" id="IPR038261">
    <property type="entry name" value="GPP34-like_sf"/>
</dbReference>
<protein>
    <submittedName>
        <fullName evidence="1">Uncharacterized protein</fullName>
    </submittedName>
</protein>
<dbReference type="AlphaFoldDB" id="A0A913WYF3"/>
<sequence length="308" mass="35535">MYSHTKSNKSRTYGLADGLSGIKISWYITSYVSKFLGEIIQNKRLDFDEYRSRESTISEAFGLLWQNPKTGECPGRSGDDSLHVTAVACALLDLYAKRRIEFRKKKNKKGFLLGRLFPTSDVFQDYVVTVIDRRPTYTFLDDCIFNLILDAEAEYTAIEWMSRSLSHPSHVLMGILRSLVNKGIFVMKVEQDSNDVLFPTINTVFNSTYLDPQRKLRDEIRMIGLHNHVANGFMWPLLKLTRGHDHVPLCYVKLVDKLFDDADKDGLDNIDKNMFPDCICESECKKKHKAFRGWKKRSTDSFDSPLFD</sequence>
<name>A0A913WYF3_EXADI</name>
<keyword evidence="2" id="KW-1185">Reference proteome</keyword>
<dbReference type="RefSeq" id="XP_020896049.1">
    <property type="nucleotide sequence ID" value="XM_021040390.2"/>
</dbReference>
<dbReference type="EnsemblMetazoa" id="XM_021040390.2">
    <property type="protein sequence ID" value="XP_020896049.1"/>
    <property type="gene ID" value="LOC110234982"/>
</dbReference>
<dbReference type="Gene3D" id="1.10.3630.10">
    <property type="entry name" value="yeast vps74-n-term truncation variant domain like"/>
    <property type="match status" value="1"/>
</dbReference>
<accession>A0A913WYF3</accession>
<dbReference type="Proteomes" id="UP000887567">
    <property type="component" value="Unplaced"/>
</dbReference>
<dbReference type="GeneID" id="110234982"/>
<organism evidence="1 2">
    <name type="scientific">Exaiptasia diaphana</name>
    <name type="common">Tropical sea anemone</name>
    <name type="synonym">Aiptasia pulchella</name>
    <dbReference type="NCBI Taxonomy" id="2652724"/>
    <lineage>
        <taxon>Eukaryota</taxon>
        <taxon>Metazoa</taxon>
        <taxon>Cnidaria</taxon>
        <taxon>Anthozoa</taxon>
        <taxon>Hexacorallia</taxon>
        <taxon>Actiniaria</taxon>
        <taxon>Aiptasiidae</taxon>
        <taxon>Exaiptasia</taxon>
    </lineage>
</organism>
<dbReference type="KEGG" id="epa:110234982"/>
<evidence type="ECO:0000313" key="1">
    <source>
        <dbReference type="EnsemblMetazoa" id="XP_020896049.1"/>
    </source>
</evidence>
<proteinExistence type="predicted"/>
<dbReference type="OrthoDB" id="5978844at2759"/>